<protein>
    <submittedName>
        <fullName evidence="1">Uncharacterized protein</fullName>
    </submittedName>
</protein>
<sequence length="22" mass="2592">MTSFSLDIKIESLSLRLFFCQI</sequence>
<organism evidence="1">
    <name type="scientific">Rhizophora mucronata</name>
    <name type="common">Asiatic mangrove</name>
    <dbReference type="NCBI Taxonomy" id="61149"/>
    <lineage>
        <taxon>Eukaryota</taxon>
        <taxon>Viridiplantae</taxon>
        <taxon>Streptophyta</taxon>
        <taxon>Embryophyta</taxon>
        <taxon>Tracheophyta</taxon>
        <taxon>Spermatophyta</taxon>
        <taxon>Magnoliopsida</taxon>
        <taxon>eudicotyledons</taxon>
        <taxon>Gunneridae</taxon>
        <taxon>Pentapetalae</taxon>
        <taxon>rosids</taxon>
        <taxon>fabids</taxon>
        <taxon>Malpighiales</taxon>
        <taxon>Rhizophoraceae</taxon>
        <taxon>Rhizophora</taxon>
    </lineage>
</organism>
<accession>A0A2P2NB93</accession>
<name>A0A2P2NB93_RHIMU</name>
<reference evidence="1" key="1">
    <citation type="submission" date="2018-02" db="EMBL/GenBank/DDBJ databases">
        <title>Rhizophora mucronata_Transcriptome.</title>
        <authorList>
            <person name="Meera S.P."/>
            <person name="Sreeshan A."/>
            <person name="Augustine A."/>
        </authorList>
    </citation>
    <scope>NUCLEOTIDE SEQUENCE</scope>
    <source>
        <tissue evidence="1">Leaf</tissue>
    </source>
</reference>
<dbReference type="EMBL" id="GGEC01059260">
    <property type="protein sequence ID" value="MBX39744.1"/>
    <property type="molecule type" value="Transcribed_RNA"/>
</dbReference>
<evidence type="ECO:0000313" key="1">
    <source>
        <dbReference type="EMBL" id="MBX39744.1"/>
    </source>
</evidence>
<proteinExistence type="predicted"/>
<dbReference type="AlphaFoldDB" id="A0A2P2NB93"/>